<feature type="transmembrane region" description="Helical" evidence="11">
    <location>
        <begin position="189"/>
        <end position="211"/>
    </location>
</feature>
<dbReference type="InterPro" id="IPR001851">
    <property type="entry name" value="ABC_transp_permease"/>
</dbReference>
<evidence type="ECO:0000256" key="11">
    <source>
        <dbReference type="SAM" id="Phobius"/>
    </source>
</evidence>
<name>A0A438AN33_9RHOB</name>
<evidence type="ECO:0000256" key="7">
    <source>
        <dbReference type="ARBA" id="ARBA00022989"/>
    </source>
</evidence>
<dbReference type="AlphaFoldDB" id="A0A438AN33"/>
<feature type="transmembrane region" description="Helical" evidence="11">
    <location>
        <begin position="140"/>
        <end position="159"/>
    </location>
</feature>
<proteinExistence type="predicted"/>
<evidence type="ECO:0000313" key="12">
    <source>
        <dbReference type="EMBL" id="RVV99946.1"/>
    </source>
</evidence>
<comment type="caution">
    <text evidence="12">The sequence shown here is derived from an EMBL/GenBank/DDBJ whole genome shotgun (WGS) entry which is preliminary data.</text>
</comment>
<feature type="transmembrane region" description="Helical" evidence="11">
    <location>
        <begin position="297"/>
        <end position="316"/>
    </location>
</feature>
<evidence type="ECO:0000256" key="10">
    <source>
        <dbReference type="ARBA" id="ARBA00035686"/>
    </source>
</evidence>
<dbReference type="PANTHER" id="PTHR32196:SF32">
    <property type="entry name" value="XYLOSE TRANSPORT SYSTEM PERMEASE PROTEIN XYLH"/>
    <property type="match status" value="1"/>
</dbReference>
<evidence type="ECO:0000313" key="13">
    <source>
        <dbReference type="Proteomes" id="UP000285908"/>
    </source>
</evidence>
<keyword evidence="8 11" id="KW-0472">Membrane</keyword>
<keyword evidence="3" id="KW-1003">Cell membrane</keyword>
<keyword evidence="2" id="KW-0813">Transport</keyword>
<feature type="transmembrane region" description="Helical" evidence="11">
    <location>
        <begin position="58"/>
        <end position="79"/>
    </location>
</feature>
<dbReference type="GO" id="GO:0022857">
    <property type="term" value="F:transmembrane transporter activity"/>
    <property type="evidence" value="ECO:0007669"/>
    <property type="project" value="InterPro"/>
</dbReference>
<feature type="transmembrane region" description="Helical" evidence="11">
    <location>
        <begin position="223"/>
        <end position="243"/>
    </location>
</feature>
<evidence type="ECO:0000256" key="9">
    <source>
        <dbReference type="ARBA" id="ARBA00035611"/>
    </source>
</evidence>
<dbReference type="GO" id="GO:0005886">
    <property type="term" value="C:plasma membrane"/>
    <property type="evidence" value="ECO:0007669"/>
    <property type="project" value="UniProtKB-SubCell"/>
</dbReference>
<dbReference type="EMBL" id="RQXX01000001">
    <property type="protein sequence ID" value="RVV99946.1"/>
    <property type="molecule type" value="Genomic_DNA"/>
</dbReference>
<evidence type="ECO:0000256" key="1">
    <source>
        <dbReference type="ARBA" id="ARBA00004651"/>
    </source>
</evidence>
<evidence type="ECO:0000256" key="4">
    <source>
        <dbReference type="ARBA" id="ARBA00022519"/>
    </source>
</evidence>
<evidence type="ECO:0000256" key="2">
    <source>
        <dbReference type="ARBA" id="ARBA00022448"/>
    </source>
</evidence>
<keyword evidence="4" id="KW-0997">Cell inner membrane</keyword>
<evidence type="ECO:0000256" key="5">
    <source>
        <dbReference type="ARBA" id="ARBA00022597"/>
    </source>
</evidence>
<dbReference type="PANTHER" id="PTHR32196">
    <property type="entry name" value="ABC TRANSPORTER PERMEASE PROTEIN YPHD-RELATED-RELATED"/>
    <property type="match status" value="1"/>
</dbReference>
<feature type="transmembrane region" description="Helical" evidence="11">
    <location>
        <begin position="31"/>
        <end position="52"/>
    </location>
</feature>
<dbReference type="OrthoDB" id="192433at2"/>
<feature type="transmembrane region" description="Helical" evidence="11">
    <location>
        <begin position="86"/>
        <end position="104"/>
    </location>
</feature>
<accession>A0A438AN33</accession>
<evidence type="ECO:0000256" key="6">
    <source>
        <dbReference type="ARBA" id="ARBA00022692"/>
    </source>
</evidence>
<dbReference type="Proteomes" id="UP000285908">
    <property type="component" value="Unassembled WGS sequence"/>
</dbReference>
<evidence type="ECO:0000256" key="8">
    <source>
        <dbReference type="ARBA" id="ARBA00023136"/>
    </source>
</evidence>
<sequence>MTDITDTGASGTAADQAKASWRFLKTHLREYGILFALIAIMGFFQLATGGILLKPVNLTNLILQNSYIVIMAIGMLLVIVAGHIDLSVGSVLGFIGALAAVMIVNWDMPYLLAGVLCLGAGALIGMAQGFWIAYFRIPSFIVTLAGMLVFKGLTLWLLAGQSVGPFPREFQLISSGFIPDLLGGDGINLFSLALGIVVAAGIALFTIRARTREQKTGRATEPFVFFAAKTVLVFAALAYMSWLMADFRGLPNVFIVMALMMAIYTFITSRTTTGRRIYAIGGNEKAAMLSGINSKRLTFLTFANMGMLAALAGLVFAARLNTATPKAGAGFELDVIAAVFIGGASMAGGVGTVVGAVVGAFIMGVMNNGMSLLNIGIDWQQVIKGLVLLAAVIFDVMNKKKG</sequence>
<dbReference type="NCBIfam" id="NF040906">
    <property type="entry name" value="GguB"/>
    <property type="match status" value="1"/>
</dbReference>
<evidence type="ECO:0000256" key="3">
    <source>
        <dbReference type="ARBA" id="ARBA00022475"/>
    </source>
</evidence>
<protein>
    <recommendedName>
        <fullName evidence="10">Xylose transport system permease protein XylH</fullName>
    </recommendedName>
</protein>
<feature type="transmembrane region" description="Helical" evidence="11">
    <location>
        <begin position="336"/>
        <end position="362"/>
    </location>
</feature>
<keyword evidence="5" id="KW-0762">Sugar transport</keyword>
<dbReference type="CDD" id="cd06579">
    <property type="entry name" value="TM_PBP1_transp_AraH_like"/>
    <property type="match status" value="1"/>
</dbReference>
<dbReference type="RefSeq" id="WP_127905389.1">
    <property type="nucleotide sequence ID" value="NZ_RQXX01000001.1"/>
</dbReference>
<reference evidence="12 13" key="1">
    <citation type="submission" date="2018-11" db="EMBL/GenBank/DDBJ databases">
        <title>Mesobaculum littorinae gen. nov., sp. nov., isolated from Littorina scabra that represents a novel genus of the order Rhodobacteraceae.</title>
        <authorList>
            <person name="Li F."/>
        </authorList>
    </citation>
    <scope>NUCLEOTIDE SEQUENCE [LARGE SCALE GENOMIC DNA]</scope>
    <source>
        <strain evidence="12 13">M0103</strain>
    </source>
</reference>
<keyword evidence="7 11" id="KW-1133">Transmembrane helix</keyword>
<feature type="transmembrane region" description="Helical" evidence="11">
    <location>
        <begin position="249"/>
        <end position="267"/>
    </location>
</feature>
<organism evidence="12 13">
    <name type="scientific">Mesobaculum littorinae</name>
    <dbReference type="NCBI Taxonomy" id="2486419"/>
    <lineage>
        <taxon>Bacteria</taxon>
        <taxon>Pseudomonadati</taxon>
        <taxon>Pseudomonadota</taxon>
        <taxon>Alphaproteobacteria</taxon>
        <taxon>Rhodobacterales</taxon>
        <taxon>Roseobacteraceae</taxon>
        <taxon>Mesobaculum</taxon>
    </lineage>
</organism>
<keyword evidence="6 11" id="KW-0812">Transmembrane</keyword>
<dbReference type="Pfam" id="PF02653">
    <property type="entry name" value="BPD_transp_2"/>
    <property type="match status" value="1"/>
</dbReference>
<feature type="transmembrane region" description="Helical" evidence="11">
    <location>
        <begin position="110"/>
        <end position="133"/>
    </location>
</feature>
<gene>
    <name evidence="12" type="ORF">EKE94_04660</name>
</gene>
<comment type="subcellular location">
    <subcellularLocation>
        <location evidence="1">Cell membrane</location>
        <topology evidence="1">Multi-pass membrane protein</topology>
    </subcellularLocation>
</comment>
<keyword evidence="13" id="KW-1185">Reference proteome</keyword>
<comment type="function">
    <text evidence="9">Part of the binding-protein-dependent transport system for D-xylose. Probably responsible for the translocation of the substrate across the membrane.</text>
</comment>